<dbReference type="Proteomes" id="UP000030437">
    <property type="component" value="Unassembled WGS sequence"/>
</dbReference>
<evidence type="ECO:0000256" key="2">
    <source>
        <dbReference type="ARBA" id="ARBA00023125"/>
    </source>
</evidence>
<dbReference type="PANTHER" id="PTHR43479">
    <property type="entry name" value="ACREF/ENVCD OPERON REPRESSOR-RELATED"/>
    <property type="match status" value="1"/>
</dbReference>
<dbReference type="InterPro" id="IPR009057">
    <property type="entry name" value="Homeodomain-like_sf"/>
</dbReference>
<evidence type="ECO:0000313" key="5">
    <source>
        <dbReference type="EMBL" id="KGR81971.1"/>
    </source>
</evidence>
<dbReference type="Pfam" id="PF14278">
    <property type="entry name" value="TetR_C_8"/>
    <property type="match status" value="1"/>
</dbReference>
<evidence type="ECO:0000256" key="1">
    <source>
        <dbReference type="ARBA" id="ARBA00022491"/>
    </source>
</evidence>
<dbReference type="SUPFAM" id="SSF46689">
    <property type="entry name" value="Homeodomain-like"/>
    <property type="match status" value="1"/>
</dbReference>
<dbReference type="PROSITE" id="PS50977">
    <property type="entry name" value="HTH_TETR_2"/>
    <property type="match status" value="1"/>
</dbReference>
<dbReference type="GO" id="GO:0003677">
    <property type="term" value="F:DNA binding"/>
    <property type="evidence" value="ECO:0007669"/>
    <property type="project" value="UniProtKB-UniRule"/>
</dbReference>
<accession>A0A0A3IB33</accession>
<dbReference type="PANTHER" id="PTHR43479:SF7">
    <property type="entry name" value="TETR-FAMILY TRANSCRIPTIONAL REGULATOR"/>
    <property type="match status" value="1"/>
</dbReference>
<sequence length="195" mass="22859">MKLDPRQVRSKEKLHEAYLSLIIEGHDQFSIQQVCKKAAVTRPTFYKLYKDINELRKAMIEELLSELKQALTIHNPKPLDKITEEEKTENLTLLFEHVQKNHIAYETLLIYQTDALFTNGIQEILKEYVRNGIYFSQTRPYLINVNEQLIIAYAAGAYLECIRWWITTNYEIAPVQMAKTLIELSLNGPYIKRLP</sequence>
<dbReference type="InterPro" id="IPR039532">
    <property type="entry name" value="TetR_C_Firmicutes"/>
</dbReference>
<protein>
    <recommendedName>
        <fullName evidence="4">HTH tetR-type domain-containing protein</fullName>
    </recommendedName>
</protein>
<comment type="caution">
    <text evidence="5">The sequence shown here is derived from an EMBL/GenBank/DDBJ whole genome shotgun (WGS) entry which is preliminary data.</text>
</comment>
<dbReference type="InterPro" id="IPR050624">
    <property type="entry name" value="HTH-type_Tx_Regulator"/>
</dbReference>
<dbReference type="Gene3D" id="1.10.357.10">
    <property type="entry name" value="Tetracycline Repressor, domain 2"/>
    <property type="match status" value="1"/>
</dbReference>
<dbReference type="OrthoDB" id="118249at2"/>
<keyword evidence="1" id="KW-0678">Repressor</keyword>
<organism evidence="5 6">
    <name type="scientific">Lysinibacillus odysseyi 34hs-1 = NBRC 100172</name>
    <dbReference type="NCBI Taxonomy" id="1220589"/>
    <lineage>
        <taxon>Bacteria</taxon>
        <taxon>Bacillati</taxon>
        <taxon>Bacillota</taxon>
        <taxon>Bacilli</taxon>
        <taxon>Bacillales</taxon>
        <taxon>Bacillaceae</taxon>
        <taxon>Lysinibacillus</taxon>
    </lineage>
</organism>
<dbReference type="InterPro" id="IPR023197">
    <property type="entry name" value="Phage_T4_Gp59_dom_sf"/>
</dbReference>
<dbReference type="EMBL" id="JPVP01000060">
    <property type="protein sequence ID" value="KGR81971.1"/>
    <property type="molecule type" value="Genomic_DNA"/>
</dbReference>
<dbReference type="SUPFAM" id="SSF48493">
    <property type="entry name" value="gene 59 helicase assembly protein"/>
    <property type="match status" value="1"/>
</dbReference>
<keyword evidence="2 3" id="KW-0238">DNA-binding</keyword>
<dbReference type="InterPro" id="IPR001647">
    <property type="entry name" value="HTH_TetR"/>
</dbReference>
<evidence type="ECO:0000256" key="3">
    <source>
        <dbReference type="PROSITE-ProRule" id="PRU00335"/>
    </source>
</evidence>
<proteinExistence type="predicted"/>
<reference evidence="5 6" key="1">
    <citation type="submission" date="2014-02" db="EMBL/GenBank/DDBJ databases">
        <title>Draft genome sequence of Lysinibacillus odysseyi NBRC 100172.</title>
        <authorList>
            <person name="Zhang F."/>
            <person name="Wang G."/>
            <person name="Zhang L."/>
        </authorList>
    </citation>
    <scope>NUCLEOTIDE SEQUENCE [LARGE SCALE GENOMIC DNA]</scope>
    <source>
        <strain evidence="5 6">NBRC 100172</strain>
    </source>
</reference>
<name>A0A0A3IB33_9BACI</name>
<feature type="domain" description="HTH tetR-type" evidence="4">
    <location>
        <begin position="7"/>
        <end position="67"/>
    </location>
</feature>
<dbReference type="eggNOG" id="COG1309">
    <property type="taxonomic scope" value="Bacteria"/>
</dbReference>
<evidence type="ECO:0000259" key="4">
    <source>
        <dbReference type="PROSITE" id="PS50977"/>
    </source>
</evidence>
<dbReference type="AlphaFoldDB" id="A0A0A3IB33"/>
<evidence type="ECO:0000313" key="6">
    <source>
        <dbReference type="Proteomes" id="UP000030437"/>
    </source>
</evidence>
<dbReference type="STRING" id="1220589.CD32_21990"/>
<dbReference type="RefSeq" id="WP_036159069.1">
    <property type="nucleotide sequence ID" value="NZ_AVCX01000001.1"/>
</dbReference>
<keyword evidence="6" id="KW-1185">Reference proteome</keyword>
<feature type="DNA-binding region" description="H-T-H motif" evidence="3">
    <location>
        <begin position="30"/>
        <end position="49"/>
    </location>
</feature>
<gene>
    <name evidence="5" type="ORF">CD32_21990</name>
</gene>